<protein>
    <submittedName>
        <fullName evidence="1">Uncharacterized protein</fullName>
    </submittedName>
</protein>
<accession>H9UIH2</accession>
<dbReference type="PATRIC" id="fig|889378.3.peg.1239"/>
<dbReference type="EMBL" id="CP003282">
    <property type="protein sequence ID" value="AFG37315.1"/>
    <property type="molecule type" value="Genomic_DNA"/>
</dbReference>
<proteinExistence type="predicted"/>
<keyword evidence="2" id="KW-1185">Reference proteome</keyword>
<dbReference type="Proteomes" id="UP000007383">
    <property type="component" value="Chromosome"/>
</dbReference>
<dbReference type="AlphaFoldDB" id="H9UIH2"/>
<dbReference type="HOGENOM" id="CLU_696193_0_0_12"/>
<evidence type="ECO:0000313" key="1">
    <source>
        <dbReference type="EMBL" id="AFG37315.1"/>
    </source>
</evidence>
<evidence type="ECO:0000313" key="2">
    <source>
        <dbReference type="Proteomes" id="UP000007383"/>
    </source>
</evidence>
<reference evidence="2" key="1">
    <citation type="journal article" date="2013" name="Stand. Genomic Sci.">
        <title>Complete genome sequence of the halophilic bacterium Spirochaeta africana type strain (Z-7692(T)) from the alkaline Lake Magadi in the East African Rift.</title>
        <authorList>
            <person name="Liolos K."/>
            <person name="Abt B."/>
            <person name="Scheuner C."/>
            <person name="Teshima H."/>
            <person name="Held B."/>
            <person name="Lapidus A."/>
            <person name="Nolan M."/>
            <person name="Lucas S."/>
            <person name="Deshpande S."/>
            <person name="Cheng J.F."/>
            <person name="Tapia R."/>
            <person name="Goodwin L.A."/>
            <person name="Pitluck S."/>
            <person name="Pagani I."/>
            <person name="Ivanova N."/>
            <person name="Mavromatis K."/>
            <person name="Mikhailova N."/>
            <person name="Huntemann M."/>
            <person name="Pati A."/>
            <person name="Chen A."/>
            <person name="Palaniappan K."/>
            <person name="Land M."/>
            <person name="Rohde M."/>
            <person name="Tindall B.J."/>
            <person name="Detter J.C."/>
            <person name="Goker M."/>
            <person name="Bristow J."/>
            <person name="Eisen J.A."/>
            <person name="Markowitz V."/>
            <person name="Hugenholtz P."/>
            <person name="Woyke T."/>
            <person name="Klenk H.P."/>
            <person name="Kyrpides N.C."/>
        </authorList>
    </citation>
    <scope>NUCLEOTIDE SEQUENCE</scope>
    <source>
        <strain evidence="2">ATCC 700263 / DSM 8902 / Z-7692</strain>
    </source>
</reference>
<sequence length="396" mass="44451">MVFSAIMLSATDEILIIEDTALYRQPDIDAFSRLDLSANTIYSVRSTSTRDNAHLFSVIDSVDDQLWLGLEIQGLTGWVPASSFLIDPVVIDESEQTIWGISYQVSSRSPDKIRVPTKAEFITYDRGSNQVIDQFALDPPDDNPRMQALDNDHIELRITPGLRTGPGGFGAVLILERSNPNPEDPVFSYYTNIGWQDEPTMRLQDFSFYGYRITADYTLQVLLVPEVVSNKMRVEFRAIDNTWKLTSLRTHSTTVRDYYNQGAILDISSVNIGSLPGRWIRTEDGAAPTLNSLNTVMHRGSMPYLPLPFHGTDYLLDRYVVLEPGTRLFTDPAGDPSRSREIDFVPSRLLVRAVPAVGRIIDRTTAPPKGSSEDWIQVITPTGRRGWAPESSLVRH</sequence>
<gene>
    <name evidence="1" type="ordered locus">Spiaf_1238</name>
</gene>
<organism evidence="1 2">
    <name type="scientific">Spirochaeta africana (strain ATCC 700263 / DSM 8902 / Z-7692)</name>
    <dbReference type="NCBI Taxonomy" id="889378"/>
    <lineage>
        <taxon>Bacteria</taxon>
        <taxon>Pseudomonadati</taxon>
        <taxon>Spirochaetota</taxon>
        <taxon>Spirochaetia</taxon>
        <taxon>Spirochaetales</taxon>
        <taxon>Spirochaetaceae</taxon>
        <taxon>Spirochaeta</taxon>
    </lineage>
</organism>
<dbReference type="KEGG" id="sfc:Spiaf_1238"/>
<name>H9UIH2_SPIAZ</name>